<comment type="similarity">
    <text evidence="1">Belongs to the Gram-positive plasmids replication protein type 1 family.</text>
</comment>
<feature type="region of interest" description="Disordered" evidence="3">
    <location>
        <begin position="375"/>
        <end position="395"/>
    </location>
</feature>
<keyword evidence="5" id="KW-1185">Reference proteome</keyword>
<dbReference type="AlphaFoldDB" id="A0A1I6I5C2"/>
<accession>A0A1I6I5C2</accession>
<dbReference type="Pfam" id="PF01446">
    <property type="entry name" value="Rep_1"/>
    <property type="match status" value="1"/>
</dbReference>
<dbReference type="InterPro" id="IPR000989">
    <property type="entry name" value="Rep"/>
</dbReference>
<gene>
    <name evidence="4" type="ORF">SAMN04488005_3276</name>
</gene>
<dbReference type="GO" id="GO:0003677">
    <property type="term" value="F:DNA binding"/>
    <property type="evidence" value="ECO:0007669"/>
    <property type="project" value="InterPro"/>
</dbReference>
<feature type="region of interest" description="Disordered" evidence="3">
    <location>
        <begin position="255"/>
        <end position="283"/>
    </location>
</feature>
<name>A0A1I6I5C2_9RHOB</name>
<dbReference type="Proteomes" id="UP000199478">
    <property type="component" value="Unassembled WGS sequence"/>
</dbReference>
<protein>
    <submittedName>
        <fullName evidence="4">Uncharacterized protein</fullName>
    </submittedName>
</protein>
<dbReference type="GO" id="GO:0006260">
    <property type="term" value="P:DNA replication"/>
    <property type="evidence" value="ECO:0007669"/>
    <property type="project" value="UniProtKB-KW"/>
</dbReference>
<keyword evidence="2" id="KW-0235">DNA replication</keyword>
<dbReference type="EMBL" id="FOYP01000006">
    <property type="protein sequence ID" value="SFR61580.1"/>
    <property type="molecule type" value="Genomic_DNA"/>
</dbReference>
<evidence type="ECO:0000256" key="1">
    <source>
        <dbReference type="ARBA" id="ARBA00008909"/>
    </source>
</evidence>
<evidence type="ECO:0000256" key="3">
    <source>
        <dbReference type="SAM" id="MobiDB-lite"/>
    </source>
</evidence>
<proteinExistence type="inferred from homology"/>
<reference evidence="5" key="1">
    <citation type="submission" date="2016-10" db="EMBL/GenBank/DDBJ databases">
        <authorList>
            <person name="Varghese N."/>
            <person name="Submissions S."/>
        </authorList>
    </citation>
    <scope>NUCLEOTIDE SEQUENCE [LARGE SCALE GENOMIC DNA]</scope>
    <source>
        <strain evidence="5">DSM 26879</strain>
    </source>
</reference>
<evidence type="ECO:0000313" key="5">
    <source>
        <dbReference type="Proteomes" id="UP000199478"/>
    </source>
</evidence>
<feature type="compositionally biased region" description="Basic and acidic residues" evidence="3">
    <location>
        <begin position="1"/>
        <end position="14"/>
    </location>
</feature>
<feature type="region of interest" description="Disordered" evidence="3">
    <location>
        <begin position="1"/>
        <end position="22"/>
    </location>
</feature>
<evidence type="ECO:0000256" key="2">
    <source>
        <dbReference type="ARBA" id="ARBA00022705"/>
    </source>
</evidence>
<organism evidence="4 5">
    <name type="scientific">Yoonia tamlensis</name>
    <dbReference type="NCBI Taxonomy" id="390270"/>
    <lineage>
        <taxon>Bacteria</taxon>
        <taxon>Pseudomonadati</taxon>
        <taxon>Pseudomonadota</taxon>
        <taxon>Alphaproteobacteria</taxon>
        <taxon>Rhodobacterales</taxon>
        <taxon>Paracoccaceae</taxon>
        <taxon>Yoonia</taxon>
    </lineage>
</organism>
<sequence>MVETPKKTRLKEPPENAQKVARREDRFALQRTAAKLVPNQRVAHCHWTAQSNEVELVKRQNDARFTGLQTCGSIWACPVCSARISEVRRGELRDLEAWAGSPLNDVRMVMMTLTARHRRRNLRRLMAELARAKARMQNRAAWKNLRKLGILVGSVSVREATYGVKNGWHPHYHVILLVSAGSDDEALDLLEPLREVWLECLRKEGLTGTAKRAFHTMAGDAFSSYVSKFGRDEADKVEKTVERSESWGFAEEATLSRTKKGRGDDDEKSRSPVQLLREAQEGDSESGRLWQEYANAFHGKRQQVWSNGLKALVGIEEIEDEEAAEGEEYTEEQDELIASWPRKTWKVIRNRRGDLLTAAERGGAEEVQKVLDKIPESSAEVPDLSRPPPPKPGGLIERLMAQVQPA</sequence>
<feature type="compositionally biased region" description="Basic and acidic residues" evidence="3">
    <location>
        <begin position="261"/>
        <end position="270"/>
    </location>
</feature>
<evidence type="ECO:0000313" key="4">
    <source>
        <dbReference type="EMBL" id="SFR61580.1"/>
    </source>
</evidence>